<name>A0A0N8GQH0_9CHLR</name>
<keyword evidence="7" id="KW-1185">Reference proteome</keyword>
<evidence type="ECO:0000256" key="3">
    <source>
        <dbReference type="ARBA" id="ARBA00022448"/>
    </source>
</evidence>
<dbReference type="InterPro" id="IPR005669">
    <property type="entry name" value="Thiosulph/SO4-bd"/>
</dbReference>
<evidence type="ECO:0000313" key="7">
    <source>
        <dbReference type="Proteomes" id="UP000050277"/>
    </source>
</evidence>
<comment type="subcellular location">
    <subcellularLocation>
        <location evidence="1">Periplasm</location>
    </subcellularLocation>
</comment>
<evidence type="ECO:0000256" key="2">
    <source>
        <dbReference type="ARBA" id="ARBA00006099"/>
    </source>
</evidence>
<dbReference type="PANTHER" id="PTHR30368">
    <property type="entry name" value="SULFATE-BINDING PROTEIN"/>
    <property type="match status" value="1"/>
</dbReference>
<dbReference type="SUPFAM" id="SSF53850">
    <property type="entry name" value="Periplasmic binding protein-like II"/>
    <property type="match status" value="1"/>
</dbReference>
<dbReference type="Proteomes" id="UP000050277">
    <property type="component" value="Unassembled WGS sequence"/>
</dbReference>
<evidence type="ECO:0000256" key="5">
    <source>
        <dbReference type="ARBA" id="ARBA00022764"/>
    </source>
</evidence>
<dbReference type="PANTHER" id="PTHR30368:SF2">
    <property type="entry name" value="SULFATE-BINDING PROTEIN"/>
    <property type="match status" value="1"/>
</dbReference>
<dbReference type="EMBL" id="LGKP01000027">
    <property type="protein sequence ID" value="KPL83674.1"/>
    <property type="molecule type" value="Genomic_DNA"/>
</dbReference>
<keyword evidence="5" id="KW-0574">Periplasm</keyword>
<dbReference type="AlphaFoldDB" id="A0A0N8GQH0"/>
<protein>
    <recommendedName>
        <fullName evidence="8">ABC transporter substrate-binding protein</fullName>
    </recommendedName>
</protein>
<keyword evidence="3" id="KW-0813">Transport</keyword>
<gene>
    <name evidence="6" type="ORF">SE18_19030</name>
</gene>
<dbReference type="GO" id="GO:1902358">
    <property type="term" value="P:sulfate transmembrane transport"/>
    <property type="evidence" value="ECO:0007669"/>
    <property type="project" value="InterPro"/>
</dbReference>
<dbReference type="STRING" id="70996.SE18_19030"/>
<evidence type="ECO:0008006" key="8">
    <source>
        <dbReference type="Google" id="ProtNLM"/>
    </source>
</evidence>
<comment type="similarity">
    <text evidence="2">Belongs to the prokaryotic sulfate-binding protein family.</text>
</comment>
<dbReference type="OrthoDB" id="138542at2"/>
<dbReference type="Gene3D" id="3.40.190.10">
    <property type="entry name" value="Periplasmic binding protein-like II"/>
    <property type="match status" value="2"/>
</dbReference>
<evidence type="ECO:0000313" key="6">
    <source>
        <dbReference type="EMBL" id="KPL83674.1"/>
    </source>
</evidence>
<dbReference type="RefSeq" id="WP_054536049.1">
    <property type="nucleotide sequence ID" value="NZ_LGKP01000027.1"/>
</dbReference>
<evidence type="ECO:0000256" key="4">
    <source>
        <dbReference type="ARBA" id="ARBA00022729"/>
    </source>
</evidence>
<organism evidence="6 7">
    <name type="scientific">Herpetosiphon geysericola</name>
    <dbReference type="NCBI Taxonomy" id="70996"/>
    <lineage>
        <taxon>Bacteria</taxon>
        <taxon>Bacillati</taxon>
        <taxon>Chloroflexota</taxon>
        <taxon>Chloroflexia</taxon>
        <taxon>Herpetosiphonales</taxon>
        <taxon>Herpetosiphonaceae</taxon>
        <taxon>Herpetosiphon</taxon>
    </lineage>
</organism>
<dbReference type="GO" id="GO:0042597">
    <property type="term" value="C:periplasmic space"/>
    <property type="evidence" value="ECO:0007669"/>
    <property type="project" value="UniProtKB-SubCell"/>
</dbReference>
<dbReference type="GO" id="GO:0140104">
    <property type="term" value="F:molecular carrier activity"/>
    <property type="evidence" value="ECO:0007669"/>
    <property type="project" value="InterPro"/>
</dbReference>
<keyword evidence="4" id="KW-0732">Signal</keyword>
<dbReference type="Pfam" id="PF13531">
    <property type="entry name" value="SBP_bac_11"/>
    <property type="match status" value="1"/>
</dbReference>
<proteinExistence type="inferred from homology"/>
<evidence type="ECO:0000256" key="1">
    <source>
        <dbReference type="ARBA" id="ARBA00004418"/>
    </source>
</evidence>
<sequence>MRKAWVVAVGFFLICAFVVGAVSNGWLDSSAPLAILPTRMPSTPDPSQAIKLQIVYSSEKDIWLKQTVNTWLATKPTVDGKPIQVELIARGSQEIVSQLEAGNLRPTAISPASSLQITQINAAQIDGKTNLAADAQPLLISPLVLVSYEGSPASKLVKSQDAQFWQALHDGVLLPMRNQKILMSQTSPTTSNSGFQAWVLMAYAYHNKANGLTAADISDPKFVEWLQGYAKNVEQFAESTGSLMLKMVQVGPSTYGAAVVYESTALEYLPKSQGRFGKLLLLYPPQNLYSDHPLAILDASWSSVDQREAAGLLREFLLEKDQQTTAVQQGFRPVDPDVAIDAADSPFVKYQSAGVQMSIANLAAEPDAATIKAVLDLWNSIEPSVKR</sequence>
<accession>A0A0N8GQH0</accession>
<comment type="caution">
    <text evidence="6">The sequence shown here is derived from an EMBL/GenBank/DDBJ whole genome shotgun (WGS) entry which is preliminary data.</text>
</comment>
<reference evidence="6 7" key="1">
    <citation type="submission" date="2015-07" db="EMBL/GenBank/DDBJ databases">
        <title>Whole genome sequence of Herpetosiphon geysericola DSM 7119.</title>
        <authorList>
            <person name="Hemp J."/>
            <person name="Ward L.M."/>
            <person name="Pace L.A."/>
            <person name="Fischer W.W."/>
        </authorList>
    </citation>
    <scope>NUCLEOTIDE SEQUENCE [LARGE SCALE GENOMIC DNA]</scope>
    <source>
        <strain evidence="6 7">DSM 7119</strain>
    </source>
</reference>